<keyword evidence="1" id="KW-1133">Transmembrane helix</keyword>
<evidence type="ECO:0000313" key="3">
    <source>
        <dbReference type="EMBL" id="PQO37562.1"/>
    </source>
</evidence>
<organism evidence="3 4">
    <name type="scientific">Blastopirellula marina</name>
    <dbReference type="NCBI Taxonomy" id="124"/>
    <lineage>
        <taxon>Bacteria</taxon>
        <taxon>Pseudomonadati</taxon>
        <taxon>Planctomycetota</taxon>
        <taxon>Planctomycetia</taxon>
        <taxon>Pirellulales</taxon>
        <taxon>Pirellulaceae</taxon>
        <taxon>Blastopirellula</taxon>
    </lineage>
</organism>
<accession>A0A2S8FZE0</accession>
<dbReference type="InterPro" id="IPR045497">
    <property type="entry name" value="DUF6438"/>
</dbReference>
<keyword evidence="1" id="KW-0812">Transmembrane</keyword>
<keyword evidence="1" id="KW-0472">Membrane</keyword>
<dbReference type="Proteomes" id="UP000238322">
    <property type="component" value="Unassembled WGS sequence"/>
</dbReference>
<protein>
    <recommendedName>
        <fullName evidence="2">DUF6438 domain-containing protein</fullName>
    </recommendedName>
</protein>
<proteinExistence type="predicted"/>
<gene>
    <name evidence="3" type="ORF">C5Y83_06350</name>
</gene>
<feature type="transmembrane region" description="Helical" evidence="1">
    <location>
        <begin position="12"/>
        <end position="32"/>
    </location>
</feature>
<dbReference type="AlphaFoldDB" id="A0A2S8FZE0"/>
<sequence length="207" mass="22591">MLANFANPTCLLMGVGVIVSVSILAASAYLPLWRGASSFPLGTTTPNSSTLANEAIVPGESLVFRYGIGSGLTGFDTLEVCGNGDARFQFCERCFEQPREAKFQLPSESVADLCQRLRDMEFADMPDAYHANVHDGTQIILTLQVNSQMKRVYLNNHFPASVKSLIAYIDQQLLVTVQSELNQSQPIDRADIIDLSAADTEVELVGR</sequence>
<evidence type="ECO:0000313" key="4">
    <source>
        <dbReference type="Proteomes" id="UP000238322"/>
    </source>
</evidence>
<reference evidence="3 4" key="1">
    <citation type="submission" date="2018-02" db="EMBL/GenBank/DDBJ databases">
        <title>Comparative genomes isolates from brazilian mangrove.</title>
        <authorList>
            <person name="Araujo J.E."/>
            <person name="Taketani R.G."/>
            <person name="Silva M.C.P."/>
            <person name="Loureco M.V."/>
            <person name="Andreote F.D."/>
        </authorList>
    </citation>
    <scope>NUCLEOTIDE SEQUENCE [LARGE SCALE GENOMIC DNA]</scope>
    <source>
        <strain evidence="3 4">Hex-1 MGV</strain>
    </source>
</reference>
<evidence type="ECO:0000256" key="1">
    <source>
        <dbReference type="SAM" id="Phobius"/>
    </source>
</evidence>
<dbReference type="EMBL" id="PUHY01000005">
    <property type="protein sequence ID" value="PQO37562.1"/>
    <property type="molecule type" value="Genomic_DNA"/>
</dbReference>
<comment type="caution">
    <text evidence="3">The sequence shown here is derived from an EMBL/GenBank/DDBJ whole genome shotgun (WGS) entry which is preliminary data.</text>
</comment>
<feature type="domain" description="DUF6438" evidence="2">
    <location>
        <begin position="78"/>
        <end position="172"/>
    </location>
</feature>
<dbReference type="RefSeq" id="WP_105328811.1">
    <property type="nucleotide sequence ID" value="NZ_PUHY01000005.1"/>
</dbReference>
<evidence type="ECO:0000259" key="2">
    <source>
        <dbReference type="Pfam" id="PF20033"/>
    </source>
</evidence>
<dbReference type="Pfam" id="PF20033">
    <property type="entry name" value="DUF6438"/>
    <property type="match status" value="1"/>
</dbReference>
<name>A0A2S8FZE0_9BACT</name>
<dbReference type="OrthoDB" id="10006695at2"/>